<dbReference type="InterPro" id="IPR042885">
    <property type="entry name" value="HIPP47/16"/>
</dbReference>
<organism evidence="1 2">
    <name type="scientific">Eragrostis curvula</name>
    <name type="common">weeping love grass</name>
    <dbReference type="NCBI Taxonomy" id="38414"/>
    <lineage>
        <taxon>Eukaryota</taxon>
        <taxon>Viridiplantae</taxon>
        <taxon>Streptophyta</taxon>
        <taxon>Embryophyta</taxon>
        <taxon>Tracheophyta</taxon>
        <taxon>Spermatophyta</taxon>
        <taxon>Magnoliopsida</taxon>
        <taxon>Liliopsida</taxon>
        <taxon>Poales</taxon>
        <taxon>Poaceae</taxon>
        <taxon>PACMAD clade</taxon>
        <taxon>Chloridoideae</taxon>
        <taxon>Eragrostideae</taxon>
        <taxon>Eragrostidinae</taxon>
        <taxon>Eragrostis</taxon>
    </lineage>
</organism>
<keyword evidence="2" id="KW-1185">Reference proteome</keyword>
<evidence type="ECO:0000313" key="1">
    <source>
        <dbReference type="EMBL" id="TVU14072.1"/>
    </source>
</evidence>
<protein>
    <recommendedName>
        <fullName evidence="3">HMA domain-containing protein</fullName>
    </recommendedName>
</protein>
<accession>A0A5J9TRT9</accession>
<proteinExistence type="predicted"/>
<evidence type="ECO:0000313" key="2">
    <source>
        <dbReference type="Proteomes" id="UP000324897"/>
    </source>
</evidence>
<dbReference type="Proteomes" id="UP000324897">
    <property type="component" value="Unassembled WGS sequence"/>
</dbReference>
<dbReference type="Gramene" id="TVU14072">
    <property type="protein sequence ID" value="TVU14072"/>
    <property type="gene ID" value="EJB05_37518"/>
</dbReference>
<feature type="non-terminal residue" evidence="1">
    <location>
        <position position="1"/>
    </location>
</feature>
<evidence type="ECO:0008006" key="3">
    <source>
        <dbReference type="Google" id="ProtNLM"/>
    </source>
</evidence>
<comment type="caution">
    <text evidence="1">The sequence shown here is derived from an EMBL/GenBank/DDBJ whole genome shotgun (WGS) entry which is preliminary data.</text>
</comment>
<dbReference type="EMBL" id="RWGY01000031">
    <property type="protein sequence ID" value="TVU14072.1"/>
    <property type="molecule type" value="Genomic_DNA"/>
</dbReference>
<dbReference type="Gene3D" id="3.30.70.100">
    <property type="match status" value="1"/>
</dbReference>
<dbReference type="OrthoDB" id="692882at2759"/>
<gene>
    <name evidence="1" type="ORF">EJB05_37518</name>
</gene>
<dbReference type="PANTHER" id="PTHR46932">
    <property type="entry name" value="HEAVY METAL-ASSOCIATED ISOPRENYLATED PLANT PROTEIN 47"/>
    <property type="match status" value="1"/>
</dbReference>
<dbReference type="AlphaFoldDB" id="A0A5J9TRT9"/>
<sequence length="235" mass="25215">MSVGSVTKKKKGEQNNILSFLSTAQFGFFYLSPLNSRKTMRKEIIIRIQPESEKCRRKALKVAASVGDVESVSMTGRGKDLLMVVGDVDELALMKKLKDEVGEAELMELRTLPATDVVVTQSPYQQWPRHYSTPGRSAAVHGGGGAEYPVAAAGQAGYYYPRTTPSPLQHHHYVPSPVAGQQAGGYGYAGSSSYALAAARSHPTNYSPMIARHDVFAAPDGRDHGGGGPSCCSIL</sequence>
<reference evidence="1 2" key="1">
    <citation type="journal article" date="2019" name="Sci. Rep.">
        <title>A high-quality genome of Eragrostis curvula grass provides insights into Poaceae evolution and supports new strategies to enhance forage quality.</title>
        <authorList>
            <person name="Carballo J."/>
            <person name="Santos B.A.C.M."/>
            <person name="Zappacosta D."/>
            <person name="Garbus I."/>
            <person name="Selva J.P."/>
            <person name="Gallo C.A."/>
            <person name="Diaz A."/>
            <person name="Albertini E."/>
            <person name="Caccamo M."/>
            <person name="Echenique V."/>
        </authorList>
    </citation>
    <scope>NUCLEOTIDE SEQUENCE [LARGE SCALE GENOMIC DNA]</scope>
    <source>
        <strain evidence="2">cv. Victoria</strain>
        <tissue evidence="1">Leaf</tissue>
    </source>
</reference>
<name>A0A5J9TRT9_9POAL</name>
<dbReference type="PANTHER" id="PTHR46932:SF13">
    <property type="entry name" value="OS04G0467950 PROTEIN"/>
    <property type="match status" value="1"/>
</dbReference>